<accession>A0ABD0JS54</accession>
<evidence type="ECO:0000256" key="2">
    <source>
        <dbReference type="ARBA" id="ARBA00022448"/>
    </source>
</evidence>
<feature type="transmembrane region" description="Helical" evidence="7">
    <location>
        <begin position="334"/>
        <end position="352"/>
    </location>
</feature>
<name>A0ABD0JS54_9CAEN</name>
<feature type="transmembrane region" description="Helical" evidence="7">
    <location>
        <begin position="850"/>
        <end position="870"/>
    </location>
</feature>
<organism evidence="8 9">
    <name type="scientific">Batillaria attramentaria</name>
    <dbReference type="NCBI Taxonomy" id="370345"/>
    <lineage>
        <taxon>Eukaryota</taxon>
        <taxon>Metazoa</taxon>
        <taxon>Spiralia</taxon>
        <taxon>Lophotrochozoa</taxon>
        <taxon>Mollusca</taxon>
        <taxon>Gastropoda</taxon>
        <taxon>Caenogastropoda</taxon>
        <taxon>Sorbeoconcha</taxon>
        <taxon>Cerithioidea</taxon>
        <taxon>Batillariidae</taxon>
        <taxon>Batillaria</taxon>
    </lineage>
</organism>
<dbReference type="PANTHER" id="PTHR43385">
    <property type="entry name" value="RIBOFLAVIN TRANSPORTER RIBJ"/>
    <property type="match status" value="1"/>
</dbReference>
<feature type="transmembrane region" description="Helical" evidence="7">
    <location>
        <begin position="967"/>
        <end position="987"/>
    </location>
</feature>
<evidence type="ECO:0000256" key="3">
    <source>
        <dbReference type="ARBA" id="ARBA00022692"/>
    </source>
</evidence>
<feature type="transmembrane region" description="Helical" evidence="7">
    <location>
        <begin position="74"/>
        <end position="95"/>
    </location>
</feature>
<evidence type="ECO:0008006" key="10">
    <source>
        <dbReference type="Google" id="ProtNLM"/>
    </source>
</evidence>
<keyword evidence="2" id="KW-0813">Transport</keyword>
<dbReference type="AlphaFoldDB" id="A0ABD0JS54"/>
<feature type="transmembrane region" description="Helical" evidence="7">
    <location>
        <begin position="420"/>
        <end position="443"/>
    </location>
</feature>
<feature type="transmembrane region" description="Helical" evidence="7">
    <location>
        <begin position="817"/>
        <end position="838"/>
    </location>
</feature>
<dbReference type="SUPFAM" id="SSF103473">
    <property type="entry name" value="MFS general substrate transporter"/>
    <property type="match status" value="2"/>
</dbReference>
<keyword evidence="4 7" id="KW-1133">Transmembrane helix</keyword>
<feature type="transmembrane region" description="Helical" evidence="7">
    <location>
        <begin position="592"/>
        <end position="612"/>
    </location>
</feature>
<feature type="transmembrane region" description="Helical" evidence="7">
    <location>
        <begin position="358"/>
        <end position="383"/>
    </location>
</feature>
<dbReference type="PANTHER" id="PTHR43385:SF1">
    <property type="entry name" value="RIBOFLAVIN TRANSPORTER RIBJ"/>
    <property type="match status" value="1"/>
</dbReference>
<comment type="subcellular location">
    <subcellularLocation>
        <location evidence="1">Membrane</location>
        <topology evidence="1">Multi-pass membrane protein</topology>
    </subcellularLocation>
</comment>
<feature type="compositionally biased region" description="Polar residues" evidence="6">
    <location>
        <begin position="771"/>
        <end position="792"/>
    </location>
</feature>
<dbReference type="InterPro" id="IPR052983">
    <property type="entry name" value="MFS_Riboflavin_Transporter"/>
</dbReference>
<feature type="transmembrane region" description="Helical" evidence="7">
    <location>
        <begin position="26"/>
        <end position="48"/>
    </location>
</feature>
<feature type="transmembrane region" description="Helical" evidence="7">
    <location>
        <begin position="733"/>
        <end position="752"/>
    </location>
</feature>
<evidence type="ECO:0000256" key="5">
    <source>
        <dbReference type="ARBA" id="ARBA00023136"/>
    </source>
</evidence>
<feature type="transmembrane region" description="Helical" evidence="7">
    <location>
        <begin position="643"/>
        <end position="666"/>
    </location>
</feature>
<keyword evidence="5 7" id="KW-0472">Membrane</keyword>
<dbReference type="Pfam" id="PF07690">
    <property type="entry name" value="MFS_1"/>
    <property type="match status" value="3"/>
</dbReference>
<comment type="caution">
    <text evidence="8">The sequence shown here is derived from an EMBL/GenBank/DDBJ whole genome shotgun (WGS) entry which is preliminary data.</text>
</comment>
<feature type="transmembrane region" description="Helical" evidence="7">
    <location>
        <begin position="302"/>
        <end position="322"/>
    </location>
</feature>
<dbReference type="Gene3D" id="1.20.1250.20">
    <property type="entry name" value="MFS general substrate transporter like domains"/>
    <property type="match status" value="4"/>
</dbReference>
<evidence type="ECO:0000256" key="6">
    <source>
        <dbReference type="SAM" id="MobiDB-lite"/>
    </source>
</evidence>
<keyword evidence="3 7" id="KW-0812">Transmembrane</keyword>
<protein>
    <recommendedName>
        <fullName evidence="10">Major facilitator superfamily (MFS) profile domain-containing protein</fullName>
    </recommendedName>
</protein>
<dbReference type="GO" id="GO:0016020">
    <property type="term" value="C:membrane"/>
    <property type="evidence" value="ECO:0007669"/>
    <property type="project" value="UniProtKB-SubCell"/>
</dbReference>
<feature type="region of interest" description="Disordered" evidence="6">
    <location>
        <begin position="758"/>
        <end position="807"/>
    </location>
</feature>
<evidence type="ECO:0000256" key="7">
    <source>
        <dbReference type="SAM" id="Phobius"/>
    </source>
</evidence>
<feature type="transmembrane region" description="Helical" evidence="7">
    <location>
        <begin position="395"/>
        <end position="414"/>
    </location>
</feature>
<keyword evidence="9" id="KW-1185">Reference proteome</keyword>
<gene>
    <name evidence="8" type="ORF">BaRGS_00031086</name>
</gene>
<dbReference type="InterPro" id="IPR011701">
    <property type="entry name" value="MFS"/>
</dbReference>
<dbReference type="InterPro" id="IPR036259">
    <property type="entry name" value="MFS_trans_sf"/>
</dbReference>
<feature type="transmembrane region" description="Helical" evidence="7">
    <location>
        <begin position="268"/>
        <end position="290"/>
    </location>
</feature>
<feature type="transmembrane region" description="Helical" evidence="7">
    <location>
        <begin position="125"/>
        <end position="145"/>
    </location>
</feature>
<dbReference type="Proteomes" id="UP001519460">
    <property type="component" value="Unassembled WGS sequence"/>
</dbReference>
<feature type="transmembrane region" description="Helical" evidence="7">
    <location>
        <begin position="102"/>
        <end position="119"/>
    </location>
</feature>
<sequence length="1054" mass="116146">MDSHGTTCVSNSSEESAPVRGWKWRISCGVTITFCWIMYCTLGFSYSFGNMTPYLTSYLRNATDATDLDYTDTIWIGSTGAVSSCLLMPVLGIISSRLPTRLYLFMGVLSTAASMFGTYRAVQVSFVLTVVTYGLVNGIPSAILYPAPIKIAARWLPHKVGLVSGLVLTGYGCGAFAWNQVITWYINPDNLQPDVKDGDDTKVIQAEVNERTPLINYQDEDIVSISPDQSSAAHTYTTDETESVECRTHVLHENQPQYRPMQLLKSRVFWTLWCLVFFSDLSASFVVTLFKAYGQTFIADDHFLTLVASFSSVFNAVARPFWGSLADKYRPRMVALIAQCMFACLLATFVTCEVTGRVAYFIWVCGMFFTMCGYFSTIPLFTIELFGTTYFNANLGLVFTADALCSLVAAIVAADLKDCFGWHGVFFFSFGCTFTGILINLTFDLRCGSTIPRHMFVWHIADTAHNISDKKLAQVQTEKEDKACARRMEGGNPVIVKTVSARSYGPWKRRVACVASITCCFLTDCTLGLLNVSAEKCSVKDTHTDRRTIGAETGLEPLKLYWTPTSNISPYLTSYLRNSTHTADLDYTDTLWIAQCLTAVVCILSPLVGLVSTRISTRSYLAVGVLFTAASFFGNYWTVQKSFPLTIVTYGIVGAVPIAIYGNATINIAARWMTNGKGLVTGIVLAGWGCGGFAWNQLTTWYINPDNLQPDIIQGEDRYYSQAEVLDRVPGCFLVLGGIFTGVQFLSVILTFEPPDNEILPTTGDPDETSKLLQSDDQETPQMSVNDSNSGGHSQGDKQATVKRQYRPKEALKSRPFWTVWLLEFFNGQGMVFVITLFKAYGQSFIPDDHFLSLVASFSGIANAASRPLWGLLADKIGYRPVAIYAQCILACMVATFVTCEVTGKVAFFIWVIVMFACIGGQYTMMPPIILGLFGSQYYNTLQGLADSNGLIGAVVNAVIAPSIKDAFGWHGIFFASFLFIFIGHCAKQQIKYKITYEYVISQACSMEGDKSGGTDPEEKQSNWACTTRIACAISIACCCLNNCTLGFSFSFGS</sequence>
<proteinExistence type="predicted"/>
<evidence type="ECO:0000256" key="4">
    <source>
        <dbReference type="ARBA" id="ARBA00022989"/>
    </source>
</evidence>
<evidence type="ECO:0000313" key="9">
    <source>
        <dbReference type="Proteomes" id="UP001519460"/>
    </source>
</evidence>
<evidence type="ECO:0000256" key="1">
    <source>
        <dbReference type="ARBA" id="ARBA00004141"/>
    </source>
</evidence>
<feature type="transmembrane region" description="Helical" evidence="7">
    <location>
        <begin position="619"/>
        <end position="637"/>
    </location>
</feature>
<feature type="transmembrane region" description="Helical" evidence="7">
    <location>
        <begin position="882"/>
        <end position="900"/>
    </location>
</feature>
<dbReference type="EMBL" id="JACVVK020000343">
    <property type="protein sequence ID" value="KAK7477702.1"/>
    <property type="molecule type" value="Genomic_DNA"/>
</dbReference>
<feature type="transmembrane region" description="Helical" evidence="7">
    <location>
        <begin position="906"/>
        <end position="926"/>
    </location>
</feature>
<reference evidence="8 9" key="1">
    <citation type="journal article" date="2023" name="Sci. Data">
        <title>Genome assembly of the Korean intertidal mud-creeper Batillaria attramentaria.</title>
        <authorList>
            <person name="Patra A.K."/>
            <person name="Ho P.T."/>
            <person name="Jun S."/>
            <person name="Lee S.J."/>
            <person name="Kim Y."/>
            <person name="Won Y.J."/>
        </authorList>
    </citation>
    <scope>NUCLEOTIDE SEQUENCE [LARGE SCALE GENOMIC DNA]</scope>
    <source>
        <strain evidence="8">Wonlab-2016</strain>
    </source>
</reference>
<evidence type="ECO:0000313" key="8">
    <source>
        <dbReference type="EMBL" id="KAK7477702.1"/>
    </source>
</evidence>